<feature type="region of interest" description="Disordered" evidence="10">
    <location>
        <begin position="447"/>
        <end position="466"/>
    </location>
</feature>
<evidence type="ECO:0000256" key="11">
    <source>
        <dbReference type="SAM" id="SignalP"/>
    </source>
</evidence>
<evidence type="ECO:0000256" key="6">
    <source>
        <dbReference type="ARBA" id="ARBA00023136"/>
    </source>
</evidence>
<reference evidence="14" key="2">
    <citation type="journal article" date="2014" name="Mol. Biochem. Parasitol.">
        <title>Capturing the variant surface glycoprotein repertoire (the VSGnome) of Trypanosoma brucei Lister 427.</title>
        <authorList>
            <person name="Cross G.A."/>
            <person name="Kim H.S."/>
            <person name="Wickstead B."/>
        </authorList>
    </citation>
    <scope>NUCLEOTIDE SEQUENCE</scope>
    <source>
        <strain evidence="14">Lister 427</strain>
    </source>
</reference>
<protein>
    <submittedName>
        <fullName evidence="14">Variant surface glycoprotein 348</fullName>
    </submittedName>
</protein>
<sequence>MQKKETLLATALLLLSSCEAGPKGLNADIVTTLCPVLRLADAPIKFEPPVPQTQRSADTLIRLNMSLATKDWRSRFVTTKGAGTPKPAPKPESGIPTDWADMWTTWAQAELALRQGETEKALLQEFKLDGASSQQKEAIRQQVAAYADVALQIQAASAGTGQNLKSDAELEKEINAAVYGQGKNAETALDSDAAIGKAATGYDKACKGDQPGNTGNTVSHVFACVCGTKNGKNNEEPCRYEGGEDVSWQPSNPPNHEHWKRIRRACPASGGMTVTREAITAALRAFTTAITIDGTHAYIGHIQTDCDGDTNTACLKLNAAGASTADAVSKLPWIGQLSEIEKQLASRETETRKAAKADEELKNLEALTKALTKRAIFHQPLQDTTAAGQHSQKKIQEKTTQQATKAEEECNAKDKETECTSPCTWKAEAKDDKKRCTLSEDAKKEVQQAAEKAGTDGKKDRCTKHGTDKTKCEAENTAGQTPVCGFRKGKDGETDEPEKEKCRNGSFLLNKQFALSMVSAAFVALLF</sequence>
<evidence type="ECO:0000256" key="9">
    <source>
        <dbReference type="SAM" id="Coils"/>
    </source>
</evidence>
<dbReference type="InterPro" id="IPR019609">
    <property type="entry name" value="Variant_surf_glycoprt_trypan_C"/>
</dbReference>
<dbReference type="GO" id="GO:0098552">
    <property type="term" value="C:side of membrane"/>
    <property type="evidence" value="ECO:0007669"/>
    <property type="project" value="UniProtKB-KW"/>
</dbReference>
<evidence type="ECO:0000256" key="4">
    <source>
        <dbReference type="ARBA" id="ARBA00022622"/>
    </source>
</evidence>
<evidence type="ECO:0000313" key="14">
    <source>
        <dbReference type="EMBL" id="AGH60925.1"/>
    </source>
</evidence>
<dbReference type="Pfam" id="PF10659">
    <property type="entry name" value="Trypan_glycop_C"/>
    <property type="match status" value="1"/>
</dbReference>
<reference evidence="14" key="1">
    <citation type="submission" date="2013-02" db="EMBL/GenBank/DDBJ databases">
        <authorList>
            <person name="Cross G.A.M."/>
            <person name="Kim H.-S."/>
            <person name="Wickstead B."/>
        </authorList>
    </citation>
    <scope>NUCLEOTIDE SEQUENCE</scope>
    <source>
        <strain evidence="14">Lister 427</strain>
    </source>
</reference>
<organism evidence="14">
    <name type="scientific">Trypanosoma brucei</name>
    <dbReference type="NCBI Taxonomy" id="5691"/>
    <lineage>
        <taxon>Eukaryota</taxon>
        <taxon>Discoba</taxon>
        <taxon>Euglenozoa</taxon>
        <taxon>Kinetoplastea</taxon>
        <taxon>Metakinetoplastina</taxon>
        <taxon>Trypanosomatida</taxon>
        <taxon>Trypanosomatidae</taxon>
        <taxon>Trypanosoma</taxon>
    </lineage>
</organism>
<evidence type="ECO:0000256" key="5">
    <source>
        <dbReference type="ARBA" id="ARBA00022729"/>
    </source>
</evidence>
<evidence type="ECO:0000256" key="10">
    <source>
        <dbReference type="SAM" id="MobiDB-lite"/>
    </source>
</evidence>
<comment type="function">
    <text evidence="1">VSG forms a coat on the surface of the parasite. The trypanosome evades the immune response of the host by expressing a series of antigenically distinct VSGs from an estimated 1000 VSG genes.</text>
</comment>
<keyword evidence="6" id="KW-0472">Membrane</keyword>
<feature type="domain" description="Trypanosome variant surface glycoprotein C-terminal" evidence="12">
    <location>
        <begin position="410"/>
        <end position="526"/>
    </location>
</feature>
<feature type="domain" description="Trypanosome variant surface glycoprotein B-type N-terminal" evidence="13">
    <location>
        <begin position="9"/>
        <end position="363"/>
    </location>
</feature>
<dbReference type="InterPro" id="IPR025932">
    <property type="entry name" value="Trypano_VSG_B_N_dom"/>
</dbReference>
<keyword evidence="4" id="KW-0336">GPI-anchor</keyword>
<feature type="compositionally biased region" description="Basic and acidic residues" evidence="10">
    <location>
        <begin position="453"/>
        <end position="466"/>
    </location>
</feature>
<keyword evidence="5 11" id="KW-0732">Signal</keyword>
<evidence type="ECO:0000256" key="8">
    <source>
        <dbReference type="ARBA" id="ARBA00023288"/>
    </source>
</evidence>
<dbReference type="SUPFAM" id="SSF118251">
    <property type="entry name" value="Variant surface glycoprotein MITAT 1.2, VSG 221, C-terminal domain"/>
    <property type="match status" value="1"/>
</dbReference>
<dbReference type="AlphaFoldDB" id="M4TD20"/>
<dbReference type="VEuPathDB" id="TriTrypDB:Tb427_000134000"/>
<dbReference type="PROSITE" id="PS51257">
    <property type="entry name" value="PROKAR_LIPOPROTEIN"/>
    <property type="match status" value="1"/>
</dbReference>
<keyword evidence="3" id="KW-1003">Cell membrane</keyword>
<evidence type="ECO:0000256" key="7">
    <source>
        <dbReference type="ARBA" id="ARBA00023180"/>
    </source>
</evidence>
<dbReference type="Pfam" id="PF13206">
    <property type="entry name" value="VSG_B"/>
    <property type="match status" value="1"/>
</dbReference>
<proteinExistence type="predicted"/>
<dbReference type="Gene3D" id="4.10.110.20">
    <property type="entry name" value="Variant surface glycoprotein MITAT 1.2, VSG 221, C-terminal domain"/>
    <property type="match status" value="1"/>
</dbReference>
<feature type="coiled-coil region" evidence="9">
    <location>
        <begin position="347"/>
        <end position="416"/>
    </location>
</feature>
<name>M4TD20_9TRYP</name>
<keyword evidence="8" id="KW-0449">Lipoprotein</keyword>
<feature type="signal peptide" evidence="11">
    <location>
        <begin position="1"/>
        <end position="20"/>
    </location>
</feature>
<dbReference type="InterPro" id="IPR027446">
    <property type="entry name" value="VSG_C_dom_sf"/>
</dbReference>
<keyword evidence="7" id="KW-0325">Glycoprotein</keyword>
<dbReference type="EMBL" id="KC613494">
    <property type="protein sequence ID" value="AGH60925.1"/>
    <property type="molecule type" value="Genomic_DNA"/>
</dbReference>
<evidence type="ECO:0000256" key="1">
    <source>
        <dbReference type="ARBA" id="ARBA00002523"/>
    </source>
</evidence>
<comment type="subcellular location">
    <subcellularLocation>
        <location evidence="2">Cell membrane</location>
        <topology evidence="2">Lipid-anchor</topology>
        <topology evidence="2">GPI-anchor</topology>
    </subcellularLocation>
</comment>
<accession>M4TD20</accession>
<keyword evidence="9" id="KW-0175">Coiled coil</keyword>
<evidence type="ECO:0000256" key="2">
    <source>
        <dbReference type="ARBA" id="ARBA00004609"/>
    </source>
</evidence>
<feature type="chain" id="PRO_5004058414" evidence="11">
    <location>
        <begin position="21"/>
        <end position="527"/>
    </location>
</feature>
<evidence type="ECO:0000259" key="13">
    <source>
        <dbReference type="Pfam" id="PF13206"/>
    </source>
</evidence>
<evidence type="ECO:0000259" key="12">
    <source>
        <dbReference type="Pfam" id="PF10659"/>
    </source>
</evidence>
<dbReference type="GO" id="GO:0005886">
    <property type="term" value="C:plasma membrane"/>
    <property type="evidence" value="ECO:0007669"/>
    <property type="project" value="UniProtKB-SubCell"/>
</dbReference>
<evidence type="ECO:0000256" key="3">
    <source>
        <dbReference type="ARBA" id="ARBA00022475"/>
    </source>
</evidence>
<dbReference type="VEuPathDB" id="TriTrypDB:Tb09.v4.0031"/>